<dbReference type="PROSITE" id="PS51087">
    <property type="entry name" value="APAG"/>
    <property type="match status" value="1"/>
</dbReference>
<protein>
    <recommendedName>
        <fullName evidence="1">ApaG domain-containing protein</fullName>
    </recommendedName>
</protein>
<organism evidence="2">
    <name type="scientific">Sundstroemia setigera</name>
    <dbReference type="NCBI Taxonomy" id="3005"/>
    <lineage>
        <taxon>Eukaryota</taxon>
        <taxon>Sar</taxon>
        <taxon>Stramenopiles</taxon>
        <taxon>Ochrophyta</taxon>
        <taxon>Bacillariophyta</taxon>
        <taxon>Coscinodiscophyceae</taxon>
        <taxon>Rhizosoleniophycidae</taxon>
        <taxon>Rhizosoleniales</taxon>
        <taxon>Rhizosoleniaceae</taxon>
        <taxon>Sundstroemia</taxon>
    </lineage>
</organism>
<evidence type="ECO:0000313" key="2">
    <source>
        <dbReference type="EMBL" id="CAD8350493.1"/>
    </source>
</evidence>
<feature type="domain" description="ApaG" evidence="1">
    <location>
        <begin position="239"/>
        <end position="386"/>
    </location>
</feature>
<dbReference type="PANTHER" id="PTHR14289">
    <property type="entry name" value="F-BOX ONLY PROTEIN 3"/>
    <property type="match status" value="1"/>
</dbReference>
<dbReference type="Gene3D" id="2.60.40.1470">
    <property type="entry name" value="ApaG domain"/>
    <property type="match status" value="1"/>
</dbReference>
<dbReference type="InterPro" id="IPR007474">
    <property type="entry name" value="ApaG_domain"/>
</dbReference>
<dbReference type="Pfam" id="PF04379">
    <property type="entry name" value="DUF525"/>
    <property type="match status" value="1"/>
</dbReference>
<dbReference type="GO" id="GO:0005634">
    <property type="term" value="C:nucleus"/>
    <property type="evidence" value="ECO:0007669"/>
    <property type="project" value="TreeGrafter"/>
</dbReference>
<dbReference type="SUPFAM" id="SSF110069">
    <property type="entry name" value="ApaG-like"/>
    <property type="match status" value="1"/>
</dbReference>
<dbReference type="AlphaFoldDB" id="A0A7S0A1N5"/>
<evidence type="ECO:0000259" key="1">
    <source>
        <dbReference type="PROSITE" id="PS51087"/>
    </source>
</evidence>
<sequence>MSFLRLNHFSQCEEVLSSRVIMLYRSCRTYHTLNKNDNIMKSERQKLERLNAVSTKLYRILLRECREFLTSCRTKKENRYMLLQRPLDPRDWGHAKLLSSISSSSAFFFTANLDSDFKQKRKPNHVEVLKFLEQSRRINKMKQDNPSRFQKDTSSMNSIYVNYSDIINAIRTMFRAPLLNSSDGSEAVRFKKILENHQRAIDSIPIIRYQSLLNWNENTKATYDSKRGLVVIATSEKIGKNIPSTQNKPHELLSPNQNTKKVSYRYAYRIRIENVSHLAPESSDTSYQLLGRHWVIQKVPGSGTSSSDCVLSNEEPLVISAPQNGAVGHFPVIHPGETFEYMSGCELSFPSGDNLSEKVSHNGNMSGYFFMANVSPDTPSAMLGDNVDALHLFDNFDPDADSDVDAEDEKSEAIFKLPVGPFGLN</sequence>
<name>A0A7S0A1N5_9STRA</name>
<dbReference type="EMBL" id="HBEI01000438">
    <property type="protein sequence ID" value="CAD8350493.1"/>
    <property type="molecule type" value="Transcribed_RNA"/>
</dbReference>
<dbReference type="GO" id="GO:0070987">
    <property type="term" value="P:error-free translesion synthesis"/>
    <property type="evidence" value="ECO:0007669"/>
    <property type="project" value="TreeGrafter"/>
</dbReference>
<dbReference type="GO" id="GO:0042645">
    <property type="term" value="C:mitochondrial nucleoid"/>
    <property type="evidence" value="ECO:0007669"/>
    <property type="project" value="TreeGrafter"/>
</dbReference>
<proteinExistence type="predicted"/>
<accession>A0A7S0A1N5</accession>
<dbReference type="InterPro" id="IPR036767">
    <property type="entry name" value="ApaG_sf"/>
</dbReference>
<gene>
    <name evidence="2" type="ORF">RSET0789_LOCUS305</name>
</gene>
<reference evidence="2" key="1">
    <citation type="submission" date="2021-01" db="EMBL/GenBank/DDBJ databases">
        <authorList>
            <person name="Corre E."/>
            <person name="Pelletier E."/>
            <person name="Niang G."/>
            <person name="Scheremetjew M."/>
            <person name="Finn R."/>
            <person name="Kale V."/>
            <person name="Holt S."/>
            <person name="Cochrane G."/>
            <person name="Meng A."/>
            <person name="Brown T."/>
            <person name="Cohen L."/>
        </authorList>
    </citation>
    <scope>NUCLEOTIDE SEQUENCE</scope>
    <source>
        <strain evidence="2">CCMP 1694</strain>
    </source>
</reference>
<dbReference type="PANTHER" id="PTHR14289:SF16">
    <property type="entry name" value="POLYMERASE DELTA-INTERACTING PROTEIN 2"/>
    <property type="match status" value="1"/>
</dbReference>